<reference evidence="1" key="2">
    <citation type="submission" date="2020-11" db="EMBL/GenBank/DDBJ databases">
        <authorList>
            <person name="McCartney M.A."/>
            <person name="Auch B."/>
            <person name="Kono T."/>
            <person name="Mallez S."/>
            <person name="Becker A."/>
            <person name="Gohl D.M."/>
            <person name="Silverstein K.A.T."/>
            <person name="Koren S."/>
            <person name="Bechman K.B."/>
            <person name="Herman A."/>
            <person name="Abrahante J.E."/>
            <person name="Garbe J."/>
        </authorList>
    </citation>
    <scope>NUCLEOTIDE SEQUENCE</scope>
    <source>
        <strain evidence="1">Duluth1</strain>
        <tissue evidence="1">Whole animal</tissue>
    </source>
</reference>
<comment type="caution">
    <text evidence="1">The sequence shown here is derived from an EMBL/GenBank/DDBJ whole genome shotgun (WGS) entry which is preliminary data.</text>
</comment>
<gene>
    <name evidence="1" type="ORF">DPMN_099095</name>
</gene>
<evidence type="ECO:0000313" key="2">
    <source>
        <dbReference type="Proteomes" id="UP000828390"/>
    </source>
</evidence>
<sequence length="69" mass="7872">MRCLQKNILIKAPHVPGADNGICDALSRFQMTRLRSLAPEAAYIPDSISSFLWNILTKEQQYLQWQALP</sequence>
<accession>A0A9D4LDF1</accession>
<keyword evidence="2" id="KW-1185">Reference proteome</keyword>
<evidence type="ECO:0000313" key="1">
    <source>
        <dbReference type="EMBL" id="KAH3856505.1"/>
    </source>
</evidence>
<proteinExistence type="predicted"/>
<dbReference type="Proteomes" id="UP000828390">
    <property type="component" value="Unassembled WGS sequence"/>
</dbReference>
<dbReference type="AlphaFoldDB" id="A0A9D4LDF1"/>
<reference evidence="1" key="1">
    <citation type="journal article" date="2019" name="bioRxiv">
        <title>The Genome of the Zebra Mussel, Dreissena polymorpha: A Resource for Invasive Species Research.</title>
        <authorList>
            <person name="McCartney M.A."/>
            <person name="Auch B."/>
            <person name="Kono T."/>
            <person name="Mallez S."/>
            <person name="Zhang Y."/>
            <person name="Obille A."/>
            <person name="Becker A."/>
            <person name="Abrahante J.E."/>
            <person name="Garbe J."/>
            <person name="Badalamenti J.P."/>
            <person name="Herman A."/>
            <person name="Mangelson H."/>
            <person name="Liachko I."/>
            <person name="Sullivan S."/>
            <person name="Sone E.D."/>
            <person name="Koren S."/>
            <person name="Silverstein K.A.T."/>
            <person name="Beckman K.B."/>
            <person name="Gohl D.M."/>
        </authorList>
    </citation>
    <scope>NUCLEOTIDE SEQUENCE</scope>
    <source>
        <strain evidence="1">Duluth1</strain>
        <tissue evidence="1">Whole animal</tissue>
    </source>
</reference>
<organism evidence="1 2">
    <name type="scientific">Dreissena polymorpha</name>
    <name type="common">Zebra mussel</name>
    <name type="synonym">Mytilus polymorpha</name>
    <dbReference type="NCBI Taxonomy" id="45954"/>
    <lineage>
        <taxon>Eukaryota</taxon>
        <taxon>Metazoa</taxon>
        <taxon>Spiralia</taxon>
        <taxon>Lophotrochozoa</taxon>
        <taxon>Mollusca</taxon>
        <taxon>Bivalvia</taxon>
        <taxon>Autobranchia</taxon>
        <taxon>Heteroconchia</taxon>
        <taxon>Euheterodonta</taxon>
        <taxon>Imparidentia</taxon>
        <taxon>Neoheterodontei</taxon>
        <taxon>Myida</taxon>
        <taxon>Dreissenoidea</taxon>
        <taxon>Dreissenidae</taxon>
        <taxon>Dreissena</taxon>
    </lineage>
</organism>
<name>A0A9D4LDF1_DREPO</name>
<protein>
    <submittedName>
        <fullName evidence="1">Uncharacterized protein</fullName>
    </submittedName>
</protein>
<dbReference type="EMBL" id="JAIWYP010000003">
    <property type="protein sequence ID" value="KAH3856505.1"/>
    <property type="molecule type" value="Genomic_DNA"/>
</dbReference>